<feature type="region of interest" description="Disordered" evidence="1">
    <location>
        <begin position="1"/>
        <end position="62"/>
    </location>
</feature>
<dbReference type="InterPro" id="IPR010183">
    <property type="entry name" value="Phage_lambda_Bet"/>
</dbReference>
<dbReference type="AlphaFoldDB" id="A0A556C5K3"/>
<dbReference type="OrthoDB" id="3191611at2"/>
<evidence type="ECO:0000256" key="1">
    <source>
        <dbReference type="SAM" id="MobiDB-lite"/>
    </source>
</evidence>
<dbReference type="GO" id="GO:0006310">
    <property type="term" value="P:DNA recombination"/>
    <property type="evidence" value="ECO:0007669"/>
    <property type="project" value="InterPro"/>
</dbReference>
<feature type="compositionally biased region" description="Basic and acidic residues" evidence="1">
    <location>
        <begin position="15"/>
        <end position="33"/>
    </location>
</feature>
<dbReference type="Pfam" id="PF03837">
    <property type="entry name" value="RecT"/>
    <property type="match status" value="1"/>
</dbReference>
<evidence type="ECO:0000313" key="2">
    <source>
        <dbReference type="EMBL" id="TSI12660.1"/>
    </source>
</evidence>
<feature type="compositionally biased region" description="Polar residues" evidence="1">
    <location>
        <begin position="1"/>
        <end position="10"/>
    </location>
</feature>
<keyword evidence="3" id="KW-1185">Reference proteome</keyword>
<comment type="caution">
    <text evidence="2">The sequence shown here is derived from an EMBL/GenBank/DDBJ whole genome shotgun (WGS) entry which is preliminary data.</text>
</comment>
<feature type="region of interest" description="Disordered" evidence="1">
    <location>
        <begin position="252"/>
        <end position="285"/>
    </location>
</feature>
<dbReference type="GO" id="GO:0003677">
    <property type="term" value="F:DNA binding"/>
    <property type="evidence" value="ECO:0007669"/>
    <property type="project" value="InterPro"/>
</dbReference>
<feature type="compositionally biased region" description="Low complexity" evidence="1">
    <location>
        <begin position="253"/>
        <end position="268"/>
    </location>
</feature>
<accession>A0A556C5K3</accession>
<organism evidence="2 3">
    <name type="scientific">Brevibacterium aurantiacum</name>
    <dbReference type="NCBI Taxonomy" id="273384"/>
    <lineage>
        <taxon>Bacteria</taxon>
        <taxon>Bacillati</taxon>
        <taxon>Actinomycetota</taxon>
        <taxon>Actinomycetes</taxon>
        <taxon>Micrococcales</taxon>
        <taxon>Brevibacteriaceae</taxon>
        <taxon>Brevibacterium</taxon>
    </lineage>
</organism>
<dbReference type="EMBL" id="VLTK01000015">
    <property type="protein sequence ID" value="TSI12660.1"/>
    <property type="molecule type" value="Genomic_DNA"/>
</dbReference>
<dbReference type="Proteomes" id="UP000316406">
    <property type="component" value="Unassembled WGS sequence"/>
</dbReference>
<proteinExistence type="predicted"/>
<protein>
    <submittedName>
        <fullName evidence="2">Phage recombination protein Bet</fullName>
    </submittedName>
</protein>
<dbReference type="NCBIfam" id="TIGR01913">
    <property type="entry name" value="bet_lambda"/>
    <property type="match status" value="1"/>
</dbReference>
<evidence type="ECO:0000313" key="3">
    <source>
        <dbReference type="Proteomes" id="UP000316406"/>
    </source>
</evidence>
<sequence>MEQCGRSSHVQPGRSPREDLRRPRYRALEEGTRRHQTGIHNTGGADPSVHPHHRKGSSMSNDITHSGGSELALGSDQTFWTPNQRAVLAQLGVQRASDEDLAVFFHQSQRTGLDPFAKQIYMIERQGKQTIQTGIDGFRLIARRTIDRTKEDFGYRPTLWCGRDGQWRDVWLEKEPPAAAKVIVIRGGQEFDAIALFDSYAGKKRDGNLNSMWSTQGAHMIAKCAEALALRKAFPQDLSGLYTADEMQQADNSQVVQSQVQRPRTTQQHQRVQSAPEPKAEPSGRDWLAELDQCATAQNIRDLWKACADAGELTDDLKAAFTSAGTALTAAQNQPQNETEVVEGVLIDEQGEIHNEQGAA</sequence>
<gene>
    <name evidence="2" type="primary">bet</name>
    <name evidence="2" type="ORF">FO013_19495</name>
</gene>
<dbReference type="InterPro" id="IPR018330">
    <property type="entry name" value="RecT_fam"/>
</dbReference>
<reference evidence="2 3" key="1">
    <citation type="submission" date="2019-07" db="EMBL/GenBank/DDBJ databases">
        <title>Draft genome sequence of Brevibacterium aurantiacum XU54 isolated from Xinjiang China.</title>
        <authorList>
            <person name="Xu X."/>
        </authorList>
    </citation>
    <scope>NUCLEOTIDE SEQUENCE [LARGE SCALE GENOMIC DNA]</scope>
    <source>
        <strain evidence="2 3">XU54</strain>
    </source>
</reference>
<name>A0A556C5K3_BREAU</name>